<dbReference type="SUPFAM" id="SSF48452">
    <property type="entry name" value="TPR-like"/>
    <property type="match status" value="2"/>
</dbReference>
<feature type="compositionally biased region" description="Low complexity" evidence="6">
    <location>
        <begin position="333"/>
        <end position="352"/>
    </location>
</feature>
<evidence type="ECO:0000256" key="3">
    <source>
        <dbReference type="ARBA" id="ARBA00022748"/>
    </source>
</evidence>
<evidence type="ECO:0000256" key="4">
    <source>
        <dbReference type="ARBA" id="ARBA00022803"/>
    </source>
</evidence>
<dbReference type="GO" id="GO:0030313">
    <property type="term" value="C:cell envelope"/>
    <property type="evidence" value="ECO:0007669"/>
    <property type="project" value="UniProtKB-SubCell"/>
</dbReference>
<feature type="region of interest" description="Disordered" evidence="6">
    <location>
        <begin position="314"/>
        <end position="358"/>
    </location>
</feature>
<evidence type="ECO:0000313" key="9">
    <source>
        <dbReference type="Proteomes" id="UP000554286"/>
    </source>
</evidence>
<sequence length="517" mass="54834">MILLWLLVILLTLMVLALLVWPLLRHGGQAAPDRASYDLTVYRDQLGEIDRDVARGLLSPDQAESARLEIQRRMLGAAGSGAAGDVAPSVAPTTVPALTLSRPASLIGIGILLPLGALAVYLMLGSPGLPGQPHAERIAREEQRLMASLPAAVRDRIASLSEAVEADPDDVGLWLQLGRVHRVAEQHDKAVEALERARALGPVGAEKAAVLAELAESLIMTHDGAITERIRALFVETLRAAPGDPRARFYLGVAAVQAGDPVKAIAIWRDLAMTSAADASWMPMLRQNMGMVAEENGIAPASVTPLHPLRIEAGEAVTRRDVPAPGEEEEEGAAAPASDRPRAGADAARAPGQGLSADDRAMIEGMVEGLAARLEDDPDDAEGWQRLARSYRVMGRLDEAAEAMGRAAALRPDDVAVLLAHADALIAAARAKGATEPPEAVYDVFEAVLKQQPDNPNALYFVGRAAAESGAFDRARELWSRLLALIPPDEPAHASVRQQRDALPRADAPAGAETEEP</sequence>
<comment type="subcellular location">
    <subcellularLocation>
        <location evidence="1">Cell envelope</location>
    </subcellularLocation>
</comment>
<dbReference type="GO" id="GO:0017004">
    <property type="term" value="P:cytochrome complex assembly"/>
    <property type="evidence" value="ECO:0007669"/>
    <property type="project" value="UniProtKB-KW"/>
</dbReference>
<evidence type="ECO:0000313" key="8">
    <source>
        <dbReference type="EMBL" id="MBB4267211.1"/>
    </source>
</evidence>
<dbReference type="Pfam" id="PF23914">
    <property type="entry name" value="TPR_CcmH_CycH"/>
    <property type="match status" value="2"/>
</dbReference>
<dbReference type="PANTHER" id="PTHR47870:SF1">
    <property type="entry name" value="CYTOCHROME C-TYPE BIOGENESIS PROTEIN CCMH"/>
    <property type="match status" value="1"/>
</dbReference>
<accession>A0A7W6RFT1</accession>
<keyword evidence="4 5" id="KW-0802">TPR repeat</keyword>
<evidence type="ECO:0000256" key="1">
    <source>
        <dbReference type="ARBA" id="ARBA00004196"/>
    </source>
</evidence>
<feature type="repeat" description="TPR" evidence="5">
    <location>
        <begin position="171"/>
        <end position="204"/>
    </location>
</feature>
<dbReference type="SMART" id="SM00028">
    <property type="entry name" value="TPR"/>
    <property type="match status" value="3"/>
</dbReference>
<keyword evidence="2" id="KW-0677">Repeat</keyword>
<protein>
    <submittedName>
        <fullName evidence="8">Cytochrome c-type biogenesis protein CcmH</fullName>
    </submittedName>
</protein>
<name>A0A7W6RFT1_9PROT</name>
<dbReference type="InterPro" id="IPR011990">
    <property type="entry name" value="TPR-like_helical_dom_sf"/>
</dbReference>
<keyword evidence="9" id="KW-1185">Reference proteome</keyword>
<feature type="domain" description="Cytochrome c-type biogenesis protein H TPR" evidence="7">
    <location>
        <begin position="158"/>
        <end position="273"/>
    </location>
</feature>
<feature type="domain" description="Cytochrome c-type biogenesis protein H TPR" evidence="7">
    <location>
        <begin position="367"/>
        <end position="492"/>
    </location>
</feature>
<feature type="repeat" description="TPR" evidence="5">
    <location>
        <begin position="456"/>
        <end position="489"/>
    </location>
</feature>
<dbReference type="InterPro" id="IPR019734">
    <property type="entry name" value="TPR_rpt"/>
</dbReference>
<feature type="repeat" description="TPR" evidence="5">
    <location>
        <begin position="381"/>
        <end position="414"/>
    </location>
</feature>
<dbReference type="InterPro" id="IPR017560">
    <property type="entry name" value="Cyt_c_biogenesis_CcmI"/>
</dbReference>
<proteinExistence type="predicted"/>
<dbReference type="AlphaFoldDB" id="A0A7W6RFT1"/>
<dbReference type="RefSeq" id="WP_184046385.1">
    <property type="nucleotide sequence ID" value="NZ_JACIGK010000023.1"/>
</dbReference>
<reference evidence="8 9" key="1">
    <citation type="submission" date="2020-08" db="EMBL/GenBank/DDBJ databases">
        <title>Genome sequencing of Purple Non-Sulfur Bacteria from various extreme environments.</title>
        <authorList>
            <person name="Mayer M."/>
        </authorList>
    </citation>
    <scope>NUCLEOTIDE SEQUENCE [LARGE SCALE GENOMIC DNA]</scope>
    <source>
        <strain evidence="8 9">JA131</strain>
    </source>
</reference>
<gene>
    <name evidence="8" type="ORF">GGD89_002852</name>
</gene>
<keyword evidence="3" id="KW-0201">Cytochrome c-type biogenesis</keyword>
<dbReference type="EMBL" id="JACIGK010000023">
    <property type="protein sequence ID" value="MBB4267211.1"/>
    <property type="molecule type" value="Genomic_DNA"/>
</dbReference>
<dbReference type="PANTHER" id="PTHR47870">
    <property type="entry name" value="CYTOCHROME C-TYPE BIOGENESIS PROTEIN CCMH"/>
    <property type="match status" value="1"/>
</dbReference>
<dbReference type="Gene3D" id="1.25.40.10">
    <property type="entry name" value="Tetratricopeptide repeat domain"/>
    <property type="match status" value="2"/>
</dbReference>
<organism evidence="8 9">
    <name type="scientific">Roseospira visakhapatnamensis</name>
    <dbReference type="NCBI Taxonomy" id="390880"/>
    <lineage>
        <taxon>Bacteria</taxon>
        <taxon>Pseudomonadati</taxon>
        <taxon>Pseudomonadota</taxon>
        <taxon>Alphaproteobacteria</taxon>
        <taxon>Rhodospirillales</taxon>
        <taxon>Rhodospirillaceae</taxon>
        <taxon>Roseospira</taxon>
    </lineage>
</organism>
<dbReference type="Proteomes" id="UP000554286">
    <property type="component" value="Unassembled WGS sequence"/>
</dbReference>
<comment type="caution">
    <text evidence="8">The sequence shown here is derived from an EMBL/GenBank/DDBJ whole genome shotgun (WGS) entry which is preliminary data.</text>
</comment>
<evidence type="ECO:0000256" key="2">
    <source>
        <dbReference type="ARBA" id="ARBA00022737"/>
    </source>
</evidence>
<dbReference type="InterPro" id="IPR051263">
    <property type="entry name" value="C-type_cytochrome_biogenesis"/>
</dbReference>
<dbReference type="PROSITE" id="PS50005">
    <property type="entry name" value="TPR"/>
    <property type="match status" value="3"/>
</dbReference>
<dbReference type="InterPro" id="IPR056413">
    <property type="entry name" value="TPR_CcmH_CycH"/>
</dbReference>
<evidence type="ECO:0000256" key="6">
    <source>
        <dbReference type="SAM" id="MobiDB-lite"/>
    </source>
</evidence>
<feature type="region of interest" description="Disordered" evidence="6">
    <location>
        <begin position="490"/>
        <end position="517"/>
    </location>
</feature>
<evidence type="ECO:0000256" key="5">
    <source>
        <dbReference type="PROSITE-ProRule" id="PRU00339"/>
    </source>
</evidence>
<dbReference type="NCBIfam" id="TIGR03142">
    <property type="entry name" value="cytochro_ccmI"/>
    <property type="match status" value="1"/>
</dbReference>
<evidence type="ECO:0000259" key="7">
    <source>
        <dbReference type="Pfam" id="PF23914"/>
    </source>
</evidence>